<accession>A0A4C1WWQ9</accession>
<evidence type="ECO:0000256" key="7">
    <source>
        <dbReference type="ARBA" id="ARBA00023033"/>
    </source>
</evidence>
<keyword evidence="3" id="KW-0349">Heme</keyword>
<feature type="region of interest" description="Disordered" evidence="8">
    <location>
        <begin position="559"/>
        <end position="612"/>
    </location>
</feature>
<dbReference type="InterPro" id="IPR036396">
    <property type="entry name" value="Cyt_P450_sf"/>
</dbReference>
<feature type="region of interest" description="Disordered" evidence="8">
    <location>
        <begin position="42"/>
        <end position="74"/>
    </location>
</feature>
<evidence type="ECO:0000256" key="8">
    <source>
        <dbReference type="SAM" id="MobiDB-lite"/>
    </source>
</evidence>
<dbReference type="STRING" id="151549.A0A4C1WWQ9"/>
<reference evidence="9 10" key="1">
    <citation type="journal article" date="2019" name="Commun. Biol.">
        <title>The bagworm genome reveals a unique fibroin gene that provides high tensile strength.</title>
        <authorList>
            <person name="Kono N."/>
            <person name="Nakamura H."/>
            <person name="Ohtoshi R."/>
            <person name="Tomita M."/>
            <person name="Numata K."/>
            <person name="Arakawa K."/>
        </authorList>
    </citation>
    <scope>NUCLEOTIDE SEQUENCE [LARGE SCALE GENOMIC DNA]</scope>
</reference>
<evidence type="ECO:0000256" key="5">
    <source>
        <dbReference type="ARBA" id="ARBA00023002"/>
    </source>
</evidence>
<keyword evidence="6" id="KW-0408">Iron</keyword>
<gene>
    <name evidence="9" type="primary">Cyp49a1</name>
    <name evidence="9" type="ORF">EVAR_43099_1</name>
</gene>
<evidence type="ECO:0000256" key="2">
    <source>
        <dbReference type="ARBA" id="ARBA00010617"/>
    </source>
</evidence>
<name>A0A4C1WWQ9_EUMVA</name>
<feature type="compositionally biased region" description="Polar residues" evidence="8">
    <location>
        <begin position="565"/>
        <end position="578"/>
    </location>
</feature>
<dbReference type="PANTHER" id="PTHR24279">
    <property type="entry name" value="CYTOCHROME P450"/>
    <property type="match status" value="1"/>
</dbReference>
<evidence type="ECO:0000313" key="9">
    <source>
        <dbReference type="EMBL" id="GBP55343.1"/>
    </source>
</evidence>
<dbReference type="AlphaFoldDB" id="A0A4C1WWQ9"/>
<evidence type="ECO:0000256" key="6">
    <source>
        <dbReference type="ARBA" id="ARBA00023004"/>
    </source>
</evidence>
<evidence type="ECO:0000256" key="4">
    <source>
        <dbReference type="ARBA" id="ARBA00022723"/>
    </source>
</evidence>
<dbReference type="OrthoDB" id="2789670at2759"/>
<protein>
    <submittedName>
        <fullName evidence="9">Probable cytochrome P450 49a1</fullName>
    </submittedName>
</protein>
<feature type="compositionally biased region" description="Basic and acidic residues" evidence="8">
    <location>
        <begin position="42"/>
        <end position="53"/>
    </location>
</feature>
<dbReference type="PANTHER" id="PTHR24279:SF120">
    <property type="entry name" value="CYTOCHROME P450"/>
    <property type="match status" value="1"/>
</dbReference>
<evidence type="ECO:0000313" key="10">
    <source>
        <dbReference type="Proteomes" id="UP000299102"/>
    </source>
</evidence>
<feature type="compositionally biased region" description="Basic and acidic residues" evidence="8">
    <location>
        <begin position="602"/>
        <end position="612"/>
    </location>
</feature>
<organism evidence="9 10">
    <name type="scientific">Eumeta variegata</name>
    <name type="common">Bagworm moth</name>
    <name type="synonym">Eumeta japonica</name>
    <dbReference type="NCBI Taxonomy" id="151549"/>
    <lineage>
        <taxon>Eukaryota</taxon>
        <taxon>Metazoa</taxon>
        <taxon>Ecdysozoa</taxon>
        <taxon>Arthropoda</taxon>
        <taxon>Hexapoda</taxon>
        <taxon>Insecta</taxon>
        <taxon>Pterygota</taxon>
        <taxon>Neoptera</taxon>
        <taxon>Endopterygota</taxon>
        <taxon>Lepidoptera</taxon>
        <taxon>Glossata</taxon>
        <taxon>Ditrysia</taxon>
        <taxon>Tineoidea</taxon>
        <taxon>Psychidae</taxon>
        <taxon>Oiketicinae</taxon>
        <taxon>Eumeta</taxon>
    </lineage>
</organism>
<dbReference type="InterPro" id="IPR050479">
    <property type="entry name" value="CYP11_CYP27_families"/>
</dbReference>
<dbReference type="GO" id="GO:0020037">
    <property type="term" value="F:heme binding"/>
    <property type="evidence" value="ECO:0007669"/>
    <property type="project" value="InterPro"/>
</dbReference>
<keyword evidence="4" id="KW-0479">Metal-binding</keyword>
<dbReference type="GO" id="GO:0005506">
    <property type="term" value="F:iron ion binding"/>
    <property type="evidence" value="ECO:0007669"/>
    <property type="project" value="InterPro"/>
</dbReference>
<proteinExistence type="inferred from homology"/>
<dbReference type="Proteomes" id="UP000299102">
    <property type="component" value="Unassembled WGS sequence"/>
</dbReference>
<dbReference type="InterPro" id="IPR001128">
    <property type="entry name" value="Cyt_P450"/>
</dbReference>
<dbReference type="Pfam" id="PF00067">
    <property type="entry name" value="p450"/>
    <property type="match status" value="1"/>
</dbReference>
<keyword evidence="7" id="KW-0503">Monooxygenase</keyword>
<dbReference type="GO" id="GO:0004497">
    <property type="term" value="F:monooxygenase activity"/>
    <property type="evidence" value="ECO:0007669"/>
    <property type="project" value="UniProtKB-KW"/>
</dbReference>
<evidence type="ECO:0000256" key="1">
    <source>
        <dbReference type="ARBA" id="ARBA00001971"/>
    </source>
</evidence>
<keyword evidence="5" id="KW-0560">Oxidoreductase</keyword>
<evidence type="ECO:0000256" key="3">
    <source>
        <dbReference type="ARBA" id="ARBA00022617"/>
    </source>
</evidence>
<dbReference type="SUPFAM" id="SSF48264">
    <property type="entry name" value="Cytochrome P450"/>
    <property type="match status" value="1"/>
</dbReference>
<dbReference type="EMBL" id="BGZK01000665">
    <property type="protein sequence ID" value="GBP55343.1"/>
    <property type="molecule type" value="Genomic_DNA"/>
</dbReference>
<comment type="caution">
    <text evidence="9">The sequence shown here is derived from an EMBL/GenBank/DDBJ whole genome shotgun (WGS) entry which is preliminary data.</text>
</comment>
<dbReference type="Gene3D" id="1.10.630.10">
    <property type="entry name" value="Cytochrome P450"/>
    <property type="match status" value="1"/>
</dbReference>
<comment type="cofactor">
    <cofactor evidence="1">
        <name>heme</name>
        <dbReference type="ChEBI" id="CHEBI:30413"/>
    </cofactor>
</comment>
<sequence>MYTSLSSGQERARWKCQYGKPFDGVETFEGSISGILLRKGSLKTDDHKSEKNSRLPHHNKTCSPAGGGGASSASPLTICQSKRKPYIKRAELIGLANWFYTNVNVYNQFVRPLGYKDVGGRRRRRRLTPPPPTSIISKTYSARAARPCSTAASPAPSDARRGRCFTELPGPLALPMLKHSAHILPRIGDFHHSVGLGLLDRLQKRYGNLVRLARGSRARPVLYVFDPRLMQQVYDSGATAPPRWENSPLAVHGSQNPTCQGENDGVRSSLRQLLQDPNFVNNYYRAFEEIAADATRRLAEVRHAENALNEEFETEIYRWALEALGVVMLGVRLGCLDGSLNVQNSEKRSQKTSLDDDAPELCSLSKKSAEECTPAERLVKNILDITRCGMLIRSEETLNTQSNTFNEALAKFDTHLRLVDSFLNDALKEINQDDRPEASLLRQLRPLGGRLTTFVANFLLAGVDPLAHTAIAMLYHMSLHAASQQRAHDELAWLTLADSTDRDHRSSNADATGPVRVVKHPMDLPYIAACVQEALRLHPATGGVVRRSRVAFTLDGYEIPPGTPAQDNSGSLQQSSRVAGTKQPRDRVAKPLSTENLPAARAADRENKVPGRDIRQPYDAVDIVLAHGVASKSDAEWGRARAFIPDRWCAEGWEPLRASRAHRAACKPFGESCPASIVVPKILGSLAAKILERYRLEWHGAAPNMATDGVNRLQPPYYFVLQDAS</sequence>
<keyword evidence="10" id="KW-1185">Reference proteome</keyword>
<dbReference type="GO" id="GO:0016705">
    <property type="term" value="F:oxidoreductase activity, acting on paired donors, with incorporation or reduction of molecular oxygen"/>
    <property type="evidence" value="ECO:0007669"/>
    <property type="project" value="InterPro"/>
</dbReference>
<comment type="similarity">
    <text evidence="2">Belongs to the cytochrome P450 family.</text>
</comment>